<feature type="domain" description="DUF5666" evidence="2">
    <location>
        <begin position="100"/>
        <end position="184"/>
    </location>
</feature>
<organism evidence="3 4">
    <name type="scientific">Pseudarthrobacter scleromae</name>
    <dbReference type="NCBI Taxonomy" id="158897"/>
    <lineage>
        <taxon>Bacteria</taxon>
        <taxon>Bacillati</taxon>
        <taxon>Actinomycetota</taxon>
        <taxon>Actinomycetes</taxon>
        <taxon>Micrococcales</taxon>
        <taxon>Micrococcaceae</taxon>
        <taxon>Pseudarthrobacter</taxon>
    </lineage>
</organism>
<reference evidence="4" key="1">
    <citation type="journal article" date="2019" name="Int. J. Syst. Evol. Microbiol.">
        <title>The Global Catalogue of Microorganisms (GCM) 10K type strain sequencing project: providing services to taxonomists for standard genome sequencing and annotation.</title>
        <authorList>
            <consortium name="The Broad Institute Genomics Platform"/>
            <consortium name="The Broad Institute Genome Sequencing Center for Infectious Disease"/>
            <person name="Wu L."/>
            <person name="Ma J."/>
        </authorList>
    </citation>
    <scope>NUCLEOTIDE SEQUENCE [LARGE SCALE GENOMIC DNA]</scope>
    <source>
        <strain evidence="4">CGMCC 1.3601</strain>
    </source>
</reference>
<comment type="caution">
    <text evidence="3">The sequence shown here is derived from an EMBL/GenBank/DDBJ whole genome shotgun (WGS) entry which is preliminary data.</text>
</comment>
<name>A0ABQ2CL59_9MICC</name>
<feature type="compositionally biased region" description="Gly residues" evidence="1">
    <location>
        <begin position="187"/>
        <end position="205"/>
    </location>
</feature>
<accession>A0ABQ2CL59</accession>
<proteinExistence type="predicted"/>
<feature type="region of interest" description="Disordered" evidence="1">
    <location>
        <begin position="185"/>
        <end position="205"/>
    </location>
</feature>
<feature type="region of interest" description="Disordered" evidence="1">
    <location>
        <begin position="32"/>
        <end position="110"/>
    </location>
</feature>
<dbReference type="Proteomes" id="UP000658754">
    <property type="component" value="Unassembled WGS sequence"/>
</dbReference>
<dbReference type="Pfam" id="PF18914">
    <property type="entry name" value="DUF5666"/>
    <property type="match status" value="1"/>
</dbReference>
<evidence type="ECO:0000259" key="2">
    <source>
        <dbReference type="Pfam" id="PF18914"/>
    </source>
</evidence>
<feature type="compositionally biased region" description="Low complexity" evidence="1">
    <location>
        <begin position="42"/>
        <end position="55"/>
    </location>
</feature>
<evidence type="ECO:0000313" key="4">
    <source>
        <dbReference type="Proteomes" id="UP000658754"/>
    </source>
</evidence>
<dbReference type="InterPro" id="IPR043724">
    <property type="entry name" value="DUF5666"/>
</dbReference>
<dbReference type="EMBL" id="BMKV01000007">
    <property type="protein sequence ID" value="GGI94625.1"/>
    <property type="molecule type" value="Genomic_DNA"/>
</dbReference>
<protein>
    <recommendedName>
        <fullName evidence="2">DUF5666 domain-containing protein</fullName>
    </recommendedName>
</protein>
<keyword evidence="4" id="KW-1185">Reference proteome</keyword>
<evidence type="ECO:0000313" key="3">
    <source>
        <dbReference type="EMBL" id="GGI94625.1"/>
    </source>
</evidence>
<sequence length="205" mass="20665">MSVREPLGFRKAALGGAVALVLTGTGVAFAWAANETPPPAPSSSSPPGKSGDAPGQNRAPGQDKAPGHAKPDKAQRPQHLHGESVAKKADGTIHTEVTQRGTVESVSDTSITVRSEDGYSQAYTIDASTRITQVTAPPADGAEAKDDGGKRLKRADGTIADIATGDDVRISGVKDGDTVTAERIVEGAGGGPGLGLGRGHGKGSN</sequence>
<gene>
    <name evidence="3" type="ORF">GCM10007175_35160</name>
</gene>
<dbReference type="RefSeq" id="WP_188732194.1">
    <property type="nucleotide sequence ID" value="NZ_BMKV01000007.1"/>
</dbReference>
<feature type="compositionally biased region" description="Polar residues" evidence="1">
    <location>
        <begin position="95"/>
        <end position="110"/>
    </location>
</feature>
<feature type="compositionally biased region" description="Basic and acidic residues" evidence="1">
    <location>
        <begin position="65"/>
        <end position="93"/>
    </location>
</feature>
<evidence type="ECO:0000256" key="1">
    <source>
        <dbReference type="SAM" id="MobiDB-lite"/>
    </source>
</evidence>